<evidence type="ECO:0000313" key="2">
    <source>
        <dbReference type="EMBL" id="AAF10263.1"/>
    </source>
</evidence>
<evidence type="ECO:0000259" key="1">
    <source>
        <dbReference type="Pfam" id="PF01345"/>
    </source>
</evidence>
<dbReference type="Pfam" id="PF01345">
    <property type="entry name" value="DUF11"/>
    <property type="match status" value="3"/>
</dbReference>
<accession>Q9RWI0</accession>
<dbReference type="EnsemblBacteria" id="AAF10263">
    <property type="protein sequence ID" value="AAF10263"/>
    <property type="gene ID" value="DR_0688"/>
</dbReference>
<dbReference type="NCBIfam" id="TIGR01451">
    <property type="entry name" value="B_ant_repeat"/>
    <property type="match status" value="3"/>
</dbReference>
<dbReference type="OrthoDB" id="53309at2"/>
<dbReference type="Gene3D" id="2.60.40.740">
    <property type="match status" value="1"/>
</dbReference>
<proteinExistence type="predicted"/>
<dbReference type="PaxDb" id="243230-DR_0688"/>
<dbReference type="InterPro" id="IPR001434">
    <property type="entry name" value="OmcB-like_DUF11"/>
</dbReference>
<dbReference type="STRING" id="243230.DR_0688"/>
<keyword evidence="3" id="KW-1185">Reference proteome</keyword>
<dbReference type="SUPFAM" id="SSF82171">
    <property type="entry name" value="DPP6 N-terminal domain-like"/>
    <property type="match status" value="1"/>
</dbReference>
<evidence type="ECO:0000313" key="3">
    <source>
        <dbReference type="Proteomes" id="UP000002524"/>
    </source>
</evidence>
<dbReference type="PATRIC" id="fig|243230.17.peg.866"/>
<gene>
    <name evidence="2" type="ordered locus">DR_0688</name>
</gene>
<dbReference type="InterPro" id="IPR047589">
    <property type="entry name" value="DUF11_rpt"/>
</dbReference>
<dbReference type="SUPFAM" id="SSF49401">
    <property type="entry name" value="Bacterial adhesins"/>
    <property type="match status" value="1"/>
</dbReference>
<dbReference type="EMBL" id="AE000513">
    <property type="protein sequence ID" value="AAF10263.1"/>
    <property type="molecule type" value="Genomic_DNA"/>
</dbReference>
<protein>
    <recommendedName>
        <fullName evidence="1">DUF11 domain-containing protein</fullName>
    </recommendedName>
</protein>
<name>Q9RWI0_DEIRA</name>
<organism evidence="2 3">
    <name type="scientific">Deinococcus radiodurans (strain ATCC 13939 / DSM 20539 / JCM 16871 / CCUG 27074 / LMG 4051 / NBRC 15346 / NCIMB 9279 / VKM B-1422 / R1)</name>
    <dbReference type="NCBI Taxonomy" id="243230"/>
    <lineage>
        <taxon>Bacteria</taxon>
        <taxon>Thermotogati</taxon>
        <taxon>Deinococcota</taxon>
        <taxon>Deinococci</taxon>
        <taxon>Deinococcales</taxon>
        <taxon>Deinococcaceae</taxon>
        <taxon>Deinococcus</taxon>
    </lineage>
</organism>
<feature type="domain" description="DUF11" evidence="1">
    <location>
        <begin position="70"/>
        <end position="185"/>
    </location>
</feature>
<dbReference type="eggNOG" id="COG3386">
    <property type="taxonomic scope" value="Bacteria"/>
</dbReference>
<sequence length="884" mass="90999">MKGQSLSQAALSGPTLARPGRYRRSLMSRLLVLTTALGGALTVAGAGAAPATRTDLAVYKYVDLTNSRDPNISKFYVGDTVRYSLQVVNNGSLAVSGAALTDVAEPGLEGLTWTCSVVRGDAQCPAASGTGLPNFSIPRLGADSELKITYTAKVTAVDPQLTNTAQIIPPAGITDINPANNKDTVYICTFDVNRPRETTLTLAKSSNGPWTVGQSGALYTLTIGNEANFDSQGTVTVRDLLPNGITPLSSSFAPAPNWGCTVSGQLVTCTTSQPIVATKTVTITIPVNVGAAAVGTVTNRAAVGGGGDPDPIPNPATCTPGTGNPANQCAQTTTVVTGSTPPDAPDVPVPTQCSNLYGLMFTSPNSLSGRSINLLDPSTNAVGTRVATLPTLGRHALTSAALAVSPDSQTFYVATDAYLGDSDALWSYNSSTARWSRVGGFGGVTGRIVRMAMTSSGVGYAMDSDGNFWSFAGAGNIRLLGKLTPSGTNVPGFYENGDFFAAADGKLYLLSAQTGGNVGLWFVDPRTLKAEYLGNLTSTSGSVQYNGLAALPSGIYAANSAGNLATIDLATVTLKTVGTANIGSADLASCTYPDFSPRIEVTKSAQKVGGDLSTPVVQPGDVLEYTIVVRNSGQLPAGGVVATDPLPEGVTYVPDSARVNNATFTVYNGRQVNLGGAAYPFAQPVGVCSLSSGACVNQVLRVDTTPGVLDQEAVVTFRVKVDDPFTKADSKVLNQAVVTYTDGNTPPKPIPSNPVDVPVNRPVKINAIKTVQNMTAGTPAATTGSGKPGDVLEYCITTSNVGSGVAANMRFADSVPVNTTFQLGGYGLAGQDIRYTGPSGTQFLSAADDGDAGSLNTGRVLVNGLPARLEPGQQYQVCFRATIK</sequence>
<dbReference type="InterPro" id="IPR008966">
    <property type="entry name" value="Adhesion_dom_sf"/>
</dbReference>
<dbReference type="InterPro" id="IPR051172">
    <property type="entry name" value="Chlamydia_OmcB"/>
</dbReference>
<dbReference type="InParanoid" id="Q9RWI0"/>
<dbReference type="PANTHER" id="PTHR34819">
    <property type="entry name" value="LARGE CYSTEINE-RICH PERIPLASMIC PROTEIN OMCB"/>
    <property type="match status" value="1"/>
</dbReference>
<dbReference type="InterPro" id="IPR013783">
    <property type="entry name" value="Ig-like_fold"/>
</dbReference>
<dbReference type="HOGENOM" id="CLU_325899_0_0_0"/>
<dbReference type="AlphaFoldDB" id="Q9RWI0"/>
<feature type="domain" description="DUF11" evidence="1">
    <location>
        <begin position="612"/>
        <end position="685"/>
    </location>
</feature>
<dbReference type="KEGG" id="dra:DR_0688"/>
<dbReference type="PANTHER" id="PTHR34819:SF3">
    <property type="entry name" value="CELL SURFACE PROTEIN"/>
    <property type="match status" value="1"/>
</dbReference>
<dbReference type="Gene3D" id="2.60.40.10">
    <property type="entry name" value="Immunoglobulins"/>
    <property type="match status" value="1"/>
</dbReference>
<dbReference type="Proteomes" id="UP000002524">
    <property type="component" value="Chromosome 1"/>
</dbReference>
<feature type="domain" description="DUF11" evidence="1">
    <location>
        <begin position="211"/>
        <end position="318"/>
    </location>
</feature>
<dbReference type="PIR" id="E75489">
    <property type="entry name" value="E75489"/>
</dbReference>
<reference evidence="2 3" key="1">
    <citation type="journal article" date="1999" name="Science">
        <title>Genome sequence of the radioresistant bacterium Deinococcus radiodurans R1.</title>
        <authorList>
            <person name="White O."/>
            <person name="Eisen J.A."/>
            <person name="Heidelberg J.F."/>
            <person name="Hickey E.K."/>
            <person name="Peterson J.D."/>
            <person name="Dodson R.J."/>
            <person name="Haft D.H."/>
            <person name="Gwinn M.L."/>
            <person name="Nelson W.C."/>
            <person name="Richardson D.L."/>
            <person name="Moffat K.S."/>
            <person name="Qin H."/>
            <person name="Jiang L."/>
            <person name="Pamphile W."/>
            <person name="Crosby M."/>
            <person name="Shen M."/>
            <person name="Vamathevan J.J."/>
            <person name="Lam P."/>
            <person name="McDonald L."/>
            <person name="Utterback T."/>
            <person name="Zalewski C."/>
            <person name="Makarova K.S."/>
            <person name="Aravind L."/>
            <person name="Daly M.J."/>
            <person name="Minton K.W."/>
            <person name="Fleischmann R.D."/>
            <person name="Ketchum K.A."/>
            <person name="Nelson K.E."/>
            <person name="Salzberg S."/>
            <person name="Smith H.O."/>
            <person name="Venter J.C."/>
            <person name="Fraser C.M."/>
        </authorList>
    </citation>
    <scope>NUCLEOTIDE SEQUENCE [LARGE SCALE GENOMIC DNA]</scope>
    <source>
        <strain evidence="3">ATCC 13939 / DSM 20539 / JCM 16871 / LMG 4051 / NBRC 15346 / NCIMB 9279 / R1 / VKM B-1422</strain>
    </source>
</reference>